<dbReference type="Gene3D" id="3.40.50.300">
    <property type="entry name" value="P-loop containing nucleotide triphosphate hydrolases"/>
    <property type="match status" value="1"/>
</dbReference>
<feature type="compositionally biased region" description="Acidic residues" evidence="2">
    <location>
        <begin position="1069"/>
        <end position="1083"/>
    </location>
</feature>
<feature type="compositionally biased region" description="Acidic residues" evidence="2">
    <location>
        <begin position="1107"/>
        <end position="1125"/>
    </location>
</feature>
<dbReference type="OrthoDB" id="21416at2759"/>
<evidence type="ECO:0000313" key="5">
    <source>
        <dbReference type="Proteomes" id="UP000053477"/>
    </source>
</evidence>
<evidence type="ECO:0000313" key="4">
    <source>
        <dbReference type="EMBL" id="KLO10224.1"/>
    </source>
</evidence>
<dbReference type="STRING" id="27342.A0A0H2REH1"/>
<dbReference type="Proteomes" id="UP000053477">
    <property type="component" value="Unassembled WGS sequence"/>
</dbReference>
<dbReference type="PANTHER" id="PTHR10039">
    <property type="entry name" value="AMELOGENIN"/>
    <property type="match status" value="1"/>
</dbReference>
<proteinExistence type="predicted"/>
<evidence type="ECO:0000259" key="3">
    <source>
        <dbReference type="Pfam" id="PF24883"/>
    </source>
</evidence>
<feature type="compositionally biased region" description="Basic and acidic residues" evidence="2">
    <location>
        <begin position="1133"/>
        <end position="1142"/>
    </location>
</feature>
<name>A0A0H2REH1_9AGAM</name>
<feature type="region of interest" description="Disordered" evidence="2">
    <location>
        <begin position="191"/>
        <end position="230"/>
    </location>
</feature>
<dbReference type="Pfam" id="PF24883">
    <property type="entry name" value="NPHP3_N"/>
    <property type="match status" value="1"/>
</dbReference>
<accession>A0A0H2REH1</accession>
<keyword evidence="1" id="KW-0677">Repeat</keyword>
<feature type="region of interest" description="Disordered" evidence="2">
    <location>
        <begin position="1011"/>
        <end position="1165"/>
    </location>
</feature>
<evidence type="ECO:0000256" key="1">
    <source>
        <dbReference type="ARBA" id="ARBA00022737"/>
    </source>
</evidence>
<feature type="domain" description="Nephrocystin 3-like N-terminal" evidence="3">
    <location>
        <begin position="270"/>
        <end position="434"/>
    </location>
</feature>
<dbReference type="InterPro" id="IPR056884">
    <property type="entry name" value="NPHP3-like_N"/>
</dbReference>
<dbReference type="InterPro" id="IPR027417">
    <property type="entry name" value="P-loop_NTPase"/>
</dbReference>
<organism evidence="4 5">
    <name type="scientific">Schizopora paradoxa</name>
    <dbReference type="NCBI Taxonomy" id="27342"/>
    <lineage>
        <taxon>Eukaryota</taxon>
        <taxon>Fungi</taxon>
        <taxon>Dikarya</taxon>
        <taxon>Basidiomycota</taxon>
        <taxon>Agaricomycotina</taxon>
        <taxon>Agaricomycetes</taxon>
        <taxon>Hymenochaetales</taxon>
        <taxon>Schizoporaceae</taxon>
        <taxon>Schizopora</taxon>
    </lineage>
</organism>
<feature type="compositionally biased region" description="Acidic residues" evidence="2">
    <location>
        <begin position="1032"/>
        <end position="1045"/>
    </location>
</feature>
<keyword evidence="5" id="KW-1185">Reference proteome</keyword>
<reference evidence="4 5" key="1">
    <citation type="submission" date="2015-04" db="EMBL/GenBank/DDBJ databases">
        <title>Complete genome sequence of Schizopora paradoxa KUC8140, a cosmopolitan wood degrader in East Asia.</title>
        <authorList>
            <consortium name="DOE Joint Genome Institute"/>
            <person name="Min B."/>
            <person name="Park H."/>
            <person name="Jang Y."/>
            <person name="Kim J.-J."/>
            <person name="Kim K.H."/>
            <person name="Pangilinan J."/>
            <person name="Lipzen A."/>
            <person name="Riley R."/>
            <person name="Grigoriev I.V."/>
            <person name="Spatafora J.W."/>
            <person name="Choi I.-G."/>
        </authorList>
    </citation>
    <scope>NUCLEOTIDE SEQUENCE [LARGE SCALE GENOMIC DNA]</scope>
    <source>
        <strain evidence="4 5">KUC8140</strain>
    </source>
</reference>
<feature type="compositionally biased region" description="Low complexity" evidence="2">
    <location>
        <begin position="1050"/>
        <end position="1062"/>
    </location>
</feature>
<sequence>MDPNTTCPLKPFDRALKAYLAGLPQDKKKFKFVDLCRGSGVVAPQEIHDLIDSEVSNRTLSGPAKRLFNRIVTAVKDLSGVIDQIARCKDMFDLMKDELRSLADLIENMTDYEDLYGNSETMQNLFFRSYTNIISFWHRVHKECKRTEFGSFRRSLTSARLNKLKSIVGNLKVDVNSISQKAFIEQAKLDAKEHSSAEKERTMAGEERAMAGEERTKAGEERSKQSDWRQKQSDVNYIELSTQIRKFLTPRADFANSNYHEKNLQHYKTDTCQWLTEDPNFIDWSNSTPSPENAIFCVSGPAGFGKSILSSYTIQHLQEKRNAAVAFFFCQFSEPCENARDILLLFALQLFNIYFARKLPVDEALCHRVLCCTSMPQIQDLIKELSDNLCSDGPVCFVVDGLDEAQKGSSQQTISSVLKFVCEKMLESSKLWITMRKQARPVDCYEMVVKHFPHFAFEMTNQTEADVVRYLEAKFAILEQRFGELSDDDRIIFHFSKNYLKARAKGHFLWARLMTEDLEGIEDAQDLLKRLHGFPERLDDLYRDIFCRIRSDNRKIASKIIGLVAFSRRQLRVEEVREAAILLVTRGKKGADDGGLVKMPANTILSKFTALVEIDKGLPDSEGSCRLVHSSVLEFLINHPKVLGDEPALQITPRAIADACLNYLARPVYGNLLKMRSLESEVIEWLDSSGNSMDGHHFVQYAAKYWPRHLEDIDPDKAIRGRVTRFVESKNFQTCMQIQTIWIQGKFDVYSVGGRKSILRNLPEWLISSPSVNGGRPEVSKHWSDYRVLLHDWRRLLSCGGCHDSEPECPVLAFRGDIDRIWWPSLGSNNIFSGFTGRYVSFSLVENADNAPSKRENRFEALCVTLDRLIALRFIAWNHQAGTLEFICEHWASTSPGCAPTVQRKQTIRTDDVASNWRLYSKHDSAVTGGSRELLGKPVMFSATGECLRIGAQVFILNSENDYDPLTSNEVDKDVPEYFEEVVNRGAYVAIGSRAYSTAKEIRDHPRFENRFGKDFQNFEQASTHGKRTEYSDDEYSDDDDDDDDRTSSDESSGAGEAEGYETWSEGSTEVDDEILLDSDTEESLSGSDTESSAENDTDSSANSQDFQDDSDDSDDSDSDSDENEPPNVDVGFEDRPNVTHDDESDDESASDSAPPDFVNRDLDSDDEDELWGHVVDSHLGIFSSRRPPLRHRSGWPKARARSKMLLVVLDNSGNHPKKLFQFEHPLSLMLYESPPAIHPHEPLVVWPLGAGDIVFADFELKTYFTRKVKASAPYSRNISTKLHFHPSGRFLHVAFVEAQLGYQGRPSTHKHKNQTPRLPALKLSALLSTYRLSSTKTTRSPPSLIHRVKVDLGEHLTLTPTRIPFTFTWANDDLFISRHTEDLILFRISLFARQTREQNILTPRNRVILPDTTPSRDVHFIPSFNGTPARIILSSELSGPRIPSIDVNADPLAQLFRLALAMENDGPLSREMLSPPVGCLLQEEDIGEWVKMDEVPVPKRQGAGKLDQRKERFDPVDDCDVAPYLRFV</sequence>
<gene>
    <name evidence="4" type="ORF">SCHPADRAFT_942985</name>
</gene>
<evidence type="ECO:0000256" key="2">
    <source>
        <dbReference type="SAM" id="MobiDB-lite"/>
    </source>
</evidence>
<dbReference type="EMBL" id="KQ086032">
    <property type="protein sequence ID" value="KLO10224.1"/>
    <property type="molecule type" value="Genomic_DNA"/>
</dbReference>
<dbReference type="InParanoid" id="A0A0H2REH1"/>
<protein>
    <recommendedName>
        <fullName evidence="3">Nephrocystin 3-like N-terminal domain-containing protein</fullName>
    </recommendedName>
</protein>